<gene>
    <name evidence="3" type="ORF">U1T56_09270</name>
</gene>
<evidence type="ECO:0000313" key="4">
    <source>
        <dbReference type="Proteomes" id="UP001375743"/>
    </source>
</evidence>
<feature type="chain" id="PRO_5046748781" evidence="1">
    <location>
        <begin position="25"/>
        <end position="263"/>
    </location>
</feature>
<dbReference type="Pfam" id="PF03537">
    <property type="entry name" value="Glyco_hydro_114"/>
    <property type="match status" value="1"/>
</dbReference>
<evidence type="ECO:0000259" key="2">
    <source>
        <dbReference type="Pfam" id="PF03537"/>
    </source>
</evidence>
<dbReference type="InterPro" id="IPR017853">
    <property type="entry name" value="GH"/>
</dbReference>
<evidence type="ECO:0000313" key="3">
    <source>
        <dbReference type="EMBL" id="MEK0083344.1"/>
    </source>
</evidence>
<feature type="signal peptide" evidence="1">
    <location>
        <begin position="1"/>
        <end position="24"/>
    </location>
</feature>
<keyword evidence="4" id="KW-1185">Reference proteome</keyword>
<comment type="caution">
    <text evidence="3">The sequence shown here is derived from an EMBL/GenBank/DDBJ whole genome shotgun (WGS) entry which is preliminary data.</text>
</comment>
<keyword evidence="1" id="KW-0732">Signal</keyword>
<evidence type="ECO:0000256" key="1">
    <source>
        <dbReference type="SAM" id="SignalP"/>
    </source>
</evidence>
<dbReference type="InterPro" id="IPR004352">
    <property type="entry name" value="GH114_TIM-barrel"/>
</dbReference>
<proteinExistence type="predicted"/>
<feature type="domain" description="Glycoside-hydrolase family GH114 TIM-barrel" evidence="2">
    <location>
        <begin position="36"/>
        <end position="255"/>
    </location>
</feature>
<accession>A0ABU8XR04</accession>
<reference evidence="3 4" key="1">
    <citation type="submission" date="2024-01" db="EMBL/GenBank/DDBJ databases">
        <title>Multi-omics insights into the function and evolution of sodium benzoate biodegradation pathways in Benzoatithermus flavus gen. nov., sp. nov. from hot spring.</title>
        <authorList>
            <person name="Hu C.-J."/>
            <person name="Li W.-J."/>
        </authorList>
    </citation>
    <scope>NUCLEOTIDE SEQUENCE [LARGE SCALE GENOMIC DNA]</scope>
    <source>
        <strain evidence="3 4">SYSU G07066</strain>
    </source>
</reference>
<organism evidence="3 4">
    <name type="scientific">Benzoatithermus flavus</name>
    <dbReference type="NCBI Taxonomy" id="3108223"/>
    <lineage>
        <taxon>Bacteria</taxon>
        <taxon>Pseudomonadati</taxon>
        <taxon>Pseudomonadota</taxon>
        <taxon>Alphaproteobacteria</taxon>
        <taxon>Geminicoccales</taxon>
        <taxon>Geminicoccaceae</taxon>
        <taxon>Benzoatithermus</taxon>
    </lineage>
</organism>
<dbReference type="PANTHER" id="PTHR35273">
    <property type="entry name" value="ALPHA-1,4 POLYGALACTOSAMINIDASE, PUTATIVE (AFU_ORTHOLOGUE AFUA_3G07890)-RELATED"/>
    <property type="match status" value="1"/>
</dbReference>
<dbReference type="EMBL" id="JBBLZC010000007">
    <property type="protein sequence ID" value="MEK0083344.1"/>
    <property type="molecule type" value="Genomic_DNA"/>
</dbReference>
<dbReference type="PANTHER" id="PTHR35273:SF2">
    <property type="entry name" value="ALPHA-GALACTOSIDASE"/>
    <property type="match status" value="1"/>
</dbReference>
<sequence>MSKRVGLAAVLIGLLLLTAGQVLAASSWKPDQRQLFDIQLTTPFNLVRPVGLIELDLFDTSPEQIKTLKAKGARTACYINAGAWESWRPDADAYPKKLIGRAFSGWPNERWVDIRERDALGRILDKRLELCQRKGFDAVDFDNVDGYANQTGFPLNAKDQIAYNRWLADEARRYGLAVALRNSFELVPELVQDFDFLVAESCFSKNACEPLKAFREADKPVFVVEYTNIRRKMDRFCQDARELDVQLIFKTQSLNGKLHARCP</sequence>
<protein>
    <submittedName>
        <fullName evidence="3">Endo alpha-1,4 polygalactosaminidase</fullName>
    </submittedName>
</protein>
<dbReference type="RefSeq" id="WP_418159187.1">
    <property type="nucleotide sequence ID" value="NZ_JBBLZC010000007.1"/>
</dbReference>
<dbReference type="Gene3D" id="3.20.20.70">
    <property type="entry name" value="Aldolase class I"/>
    <property type="match status" value="1"/>
</dbReference>
<dbReference type="Proteomes" id="UP001375743">
    <property type="component" value="Unassembled WGS sequence"/>
</dbReference>
<dbReference type="InterPro" id="IPR013785">
    <property type="entry name" value="Aldolase_TIM"/>
</dbReference>
<dbReference type="SUPFAM" id="SSF51445">
    <property type="entry name" value="(Trans)glycosidases"/>
    <property type="match status" value="1"/>
</dbReference>
<name>A0ABU8XR04_9PROT</name>